<organism evidence="2 3">
    <name type="scientific">Sutterella megalosphaeroides</name>
    <dbReference type="NCBI Taxonomy" id="2494234"/>
    <lineage>
        <taxon>Bacteria</taxon>
        <taxon>Pseudomonadati</taxon>
        <taxon>Pseudomonadota</taxon>
        <taxon>Betaproteobacteria</taxon>
        <taxon>Burkholderiales</taxon>
        <taxon>Sutterellaceae</taxon>
        <taxon>Sutterella</taxon>
    </lineage>
</organism>
<name>A0A2Z6I8G7_9BURK</name>
<evidence type="ECO:0000313" key="3">
    <source>
        <dbReference type="Proteomes" id="UP000271003"/>
    </source>
</evidence>
<keyword evidence="1" id="KW-0472">Membrane</keyword>
<proteinExistence type="predicted"/>
<keyword evidence="1" id="KW-0812">Transmembrane</keyword>
<dbReference type="Pfam" id="PF05656">
    <property type="entry name" value="DUF805"/>
    <property type="match status" value="1"/>
</dbReference>
<reference evidence="2 3" key="1">
    <citation type="journal article" date="2018" name="Int. J. Syst. Evol. Microbiol.">
        <title>Mesosutterella multiformis gen. nov., sp. nov., a member of the family Sutterellaceae and Sutterella megalosphaeroides sp. nov., isolated from human faeces.</title>
        <authorList>
            <person name="Sakamoto M."/>
            <person name="Ikeyama N."/>
            <person name="Kunihiro T."/>
            <person name="Iino T."/>
            <person name="Yuki M."/>
            <person name="Ohkuma M."/>
        </authorList>
    </citation>
    <scope>NUCLEOTIDE SEQUENCE [LARGE SCALE GENOMIC DNA]</scope>
    <source>
        <strain evidence="2 3">6FBBBH3</strain>
    </source>
</reference>
<dbReference type="AlphaFoldDB" id="A0A2Z6I8G7"/>
<evidence type="ECO:0000313" key="2">
    <source>
        <dbReference type="EMBL" id="BBF22751.1"/>
    </source>
</evidence>
<dbReference type="Proteomes" id="UP000271003">
    <property type="component" value="Chromosome"/>
</dbReference>
<gene>
    <name evidence="2" type="ORF">SUTMEG_06420</name>
</gene>
<accession>A0A2Z6I8G7</accession>
<dbReference type="RefSeq" id="WP_120176428.1">
    <property type="nucleotide sequence ID" value="NZ_AP018786.1"/>
</dbReference>
<dbReference type="GO" id="GO:0016020">
    <property type="term" value="C:membrane"/>
    <property type="evidence" value="ECO:0007669"/>
    <property type="project" value="InterPro"/>
</dbReference>
<sequence>MKPLEALGRLALAVYYPQVRTGRAVFAAELALWAAAGLSVWGLLDPIADAEWISDAMLVRIAQVVAVLAGFWNAALFPICARRLHDLGLSGSWALLNAVPGGTIALLVLGLAVPGRRAGRVWPERVGFAVADEFADGRLGRLYNTRN</sequence>
<feature type="transmembrane region" description="Helical" evidence="1">
    <location>
        <begin position="93"/>
        <end position="113"/>
    </location>
</feature>
<feature type="transmembrane region" description="Helical" evidence="1">
    <location>
        <begin position="61"/>
        <end position="81"/>
    </location>
</feature>
<dbReference type="KEGG" id="sutt:SUTMEG_06420"/>
<keyword evidence="3" id="KW-1185">Reference proteome</keyword>
<dbReference type="OrthoDB" id="9812349at2"/>
<dbReference type="InterPro" id="IPR008523">
    <property type="entry name" value="DUF805"/>
</dbReference>
<dbReference type="EMBL" id="AP018786">
    <property type="protein sequence ID" value="BBF22751.1"/>
    <property type="molecule type" value="Genomic_DNA"/>
</dbReference>
<keyword evidence="1" id="KW-1133">Transmembrane helix</keyword>
<feature type="transmembrane region" description="Helical" evidence="1">
    <location>
        <begin position="21"/>
        <end position="41"/>
    </location>
</feature>
<protein>
    <submittedName>
        <fullName evidence="2">Uncharacterized protein</fullName>
    </submittedName>
</protein>
<evidence type="ECO:0000256" key="1">
    <source>
        <dbReference type="SAM" id="Phobius"/>
    </source>
</evidence>